<dbReference type="CDD" id="cd00603">
    <property type="entry name" value="IPT_PCSR"/>
    <property type="match status" value="1"/>
</dbReference>
<dbReference type="Proteomes" id="UP000184436">
    <property type="component" value="Unassembled WGS sequence"/>
</dbReference>
<dbReference type="InterPro" id="IPR013783">
    <property type="entry name" value="Ig-like_fold"/>
</dbReference>
<name>A0A1M4TAA8_9BACE</name>
<dbReference type="Gene3D" id="2.60.40.10">
    <property type="entry name" value="Immunoglobulins"/>
    <property type="match status" value="1"/>
</dbReference>
<dbReference type="STRING" id="871325.SAMN05444349_10261"/>
<keyword evidence="1" id="KW-0677">Repeat</keyword>
<dbReference type="EMBL" id="FQVD01000002">
    <property type="protein sequence ID" value="SHE41413.1"/>
    <property type="molecule type" value="Genomic_DNA"/>
</dbReference>
<evidence type="ECO:0000259" key="2">
    <source>
        <dbReference type="Pfam" id="PF01833"/>
    </source>
</evidence>
<dbReference type="RefSeq" id="WP_073349060.1">
    <property type="nucleotide sequence ID" value="NZ_FQVD01000002.1"/>
</dbReference>
<reference evidence="3 4" key="1">
    <citation type="submission" date="2016-11" db="EMBL/GenBank/DDBJ databases">
        <authorList>
            <person name="Jaros S."/>
            <person name="Januszkiewicz K."/>
            <person name="Wedrychowicz H."/>
        </authorList>
    </citation>
    <scope>NUCLEOTIDE SEQUENCE [LARGE SCALE GENOMIC DNA]</scope>
    <source>
        <strain evidence="3 4">DSM 26883</strain>
    </source>
</reference>
<evidence type="ECO:0000313" key="3">
    <source>
        <dbReference type="EMBL" id="SHE41413.1"/>
    </source>
</evidence>
<dbReference type="AlphaFoldDB" id="A0A1M4TAA8"/>
<accession>A0A1M4TAA8</accession>
<evidence type="ECO:0000256" key="1">
    <source>
        <dbReference type="ARBA" id="ARBA00022737"/>
    </source>
</evidence>
<dbReference type="SUPFAM" id="SSF75011">
    <property type="entry name" value="3-carboxy-cis,cis-mucoante lactonizing enzyme"/>
    <property type="match status" value="1"/>
</dbReference>
<dbReference type="SUPFAM" id="SSF81296">
    <property type="entry name" value="E set domains"/>
    <property type="match status" value="1"/>
</dbReference>
<protein>
    <submittedName>
        <fullName evidence="3">NHL repeat-containing protein</fullName>
    </submittedName>
</protein>
<gene>
    <name evidence="3" type="ORF">SAMN05444349_10261</name>
</gene>
<dbReference type="Gene3D" id="2.120.10.30">
    <property type="entry name" value="TolB, C-terminal domain"/>
    <property type="match status" value="1"/>
</dbReference>
<dbReference type="Pfam" id="PF01833">
    <property type="entry name" value="TIG"/>
    <property type="match status" value="1"/>
</dbReference>
<dbReference type="PROSITE" id="PS51257">
    <property type="entry name" value="PROKAR_LIPOPROTEIN"/>
    <property type="match status" value="1"/>
</dbReference>
<evidence type="ECO:0000313" key="4">
    <source>
        <dbReference type="Proteomes" id="UP000184436"/>
    </source>
</evidence>
<dbReference type="InterPro" id="IPR002909">
    <property type="entry name" value="IPT_dom"/>
</dbReference>
<dbReference type="InterPro" id="IPR014756">
    <property type="entry name" value="Ig_E-set"/>
</dbReference>
<dbReference type="PANTHER" id="PTHR13833:SF71">
    <property type="entry name" value="NHL DOMAIN-CONTAINING PROTEIN"/>
    <property type="match status" value="1"/>
</dbReference>
<dbReference type="OrthoDB" id="791543at2"/>
<organism evidence="3 4">
    <name type="scientific">Bacteroides faecichinchillae</name>
    <dbReference type="NCBI Taxonomy" id="871325"/>
    <lineage>
        <taxon>Bacteria</taxon>
        <taxon>Pseudomonadati</taxon>
        <taxon>Bacteroidota</taxon>
        <taxon>Bacteroidia</taxon>
        <taxon>Bacteroidales</taxon>
        <taxon>Bacteroidaceae</taxon>
        <taxon>Bacteroides</taxon>
    </lineage>
</organism>
<feature type="domain" description="IPT/TIG" evidence="2">
    <location>
        <begin position="41"/>
        <end position="117"/>
    </location>
</feature>
<dbReference type="Pfam" id="PF01436">
    <property type="entry name" value="NHL"/>
    <property type="match status" value="1"/>
</dbReference>
<dbReference type="InterPro" id="IPR011042">
    <property type="entry name" value="6-blade_b-propeller_TolB-like"/>
</dbReference>
<dbReference type="PANTHER" id="PTHR13833">
    <property type="match status" value="1"/>
</dbReference>
<dbReference type="InterPro" id="IPR001258">
    <property type="entry name" value="NHL_repeat"/>
</dbReference>
<keyword evidence="4" id="KW-1185">Reference proteome</keyword>
<proteinExistence type="predicted"/>
<sequence>MDKHLIVALMCCLFVVGCKDDFKDPSIWNFKPCDPSKPVEFTDFTPKEGGVRTRMYITGSNFGTDESKIHVTIGGHKAPVIASDGSKIHCMLPARAYDGDIKVAIDDKDGNVVTEYTFEERFSYQSQVVVGTLLRNYNSQTGAAPFQDGAFADGAGVPASDWMVFDPKPDNGDKVIFTSNFSGGSEGIRMINLTKQEVKTIYAGSRSPKMQTFTFSADGDTLLITDDNGRGTKGDITMPNIHYLLRSEGFQKLRTYSYSSCTYGLVYMPDGTIFFATYPNASIMKLVRNSGVPIIDGSATVCFDFLRSAGRQVKMRAHPSGKFVYIFSRYEGGIYKSEYDPVAKMLNSPTLVAGSTLAGSAAEVKEGAGSLARFGLPWCGDFVKNPKYVQEGREDVYDFYLADQRGQCIWKITPEGIASIVAGRSNFTADNAYNGYIDGDPLHEARFNNPQSIAYDEEEETFYIGDNGNHCVRYLRTE</sequence>